<proteinExistence type="predicted"/>
<gene>
    <name evidence="1" type="ORF">SAMN02745725_02691</name>
</gene>
<dbReference type="AlphaFoldDB" id="A0A1M6JUZ7"/>
<evidence type="ECO:0000313" key="2">
    <source>
        <dbReference type="Proteomes" id="UP000184185"/>
    </source>
</evidence>
<dbReference type="OrthoDB" id="9813321at2"/>
<protein>
    <submittedName>
        <fullName evidence="1">Uncharacterized protein</fullName>
    </submittedName>
</protein>
<dbReference type="Proteomes" id="UP000184185">
    <property type="component" value="Unassembled WGS sequence"/>
</dbReference>
<accession>A0A1M6JUZ7</accession>
<dbReference type="RefSeq" id="WP_072918925.1">
    <property type="nucleotide sequence ID" value="NZ_FQYQ01000026.1"/>
</dbReference>
<evidence type="ECO:0000313" key="1">
    <source>
        <dbReference type="EMBL" id="SHJ50518.1"/>
    </source>
</evidence>
<organism evidence="1 2">
    <name type="scientific">Pseudobutyrivibrio xylanivorans DSM 14809</name>
    <dbReference type="NCBI Taxonomy" id="1123012"/>
    <lineage>
        <taxon>Bacteria</taxon>
        <taxon>Bacillati</taxon>
        <taxon>Bacillota</taxon>
        <taxon>Clostridia</taxon>
        <taxon>Lachnospirales</taxon>
        <taxon>Lachnospiraceae</taxon>
        <taxon>Pseudobutyrivibrio</taxon>
    </lineage>
</organism>
<dbReference type="EMBL" id="FQYQ01000026">
    <property type="protein sequence ID" value="SHJ50518.1"/>
    <property type="molecule type" value="Genomic_DNA"/>
</dbReference>
<keyword evidence="2" id="KW-1185">Reference proteome</keyword>
<reference evidence="1 2" key="1">
    <citation type="submission" date="2016-11" db="EMBL/GenBank/DDBJ databases">
        <authorList>
            <person name="Jaros S."/>
            <person name="Januszkiewicz K."/>
            <person name="Wedrychowicz H."/>
        </authorList>
    </citation>
    <scope>NUCLEOTIDE SEQUENCE [LARGE SCALE GENOMIC DNA]</scope>
    <source>
        <strain evidence="1 2">DSM 14809</strain>
    </source>
</reference>
<name>A0A1M6JUZ7_PSEXY</name>
<sequence>MICSDCGKDFNYEIEEEKFTSENSSLSYKNFDRDYCAACALKVAENPGYGDYHEECEECGKRFDLAEERDTYKKYIIKADDRLEHQWWNTRKILCGSCAIGFEM</sequence>